<dbReference type="AlphaFoldDB" id="A0AA88TQE0"/>
<comment type="caution">
    <text evidence="9">The sequence shown here is derived from an EMBL/GenBank/DDBJ whole genome shotgun (WGS) entry which is preliminary data.</text>
</comment>
<dbReference type="InterPro" id="IPR047297">
    <property type="entry name" value="FXYD_motif"/>
</dbReference>
<feature type="transmembrane region" description="Helical" evidence="8">
    <location>
        <begin position="130"/>
        <end position="148"/>
    </location>
</feature>
<keyword evidence="8" id="KW-0732">Signal</keyword>
<keyword evidence="3 8" id="KW-0813">Transport</keyword>
<keyword evidence="10" id="KW-1185">Reference proteome</keyword>
<accession>A0AA88TQE0</accession>
<evidence type="ECO:0000256" key="5">
    <source>
        <dbReference type="ARBA" id="ARBA00022989"/>
    </source>
</evidence>
<dbReference type="GO" id="GO:0017080">
    <property type="term" value="F:sodium channel regulator activity"/>
    <property type="evidence" value="ECO:0007669"/>
    <property type="project" value="TreeGrafter"/>
</dbReference>
<keyword evidence="7 8" id="KW-0472">Membrane</keyword>
<keyword evidence="4 8" id="KW-0812">Transmembrane</keyword>
<dbReference type="EMBL" id="JAUYZG010000018">
    <property type="protein sequence ID" value="KAK2880800.1"/>
    <property type="molecule type" value="Genomic_DNA"/>
</dbReference>
<dbReference type="GO" id="GO:0016020">
    <property type="term" value="C:membrane"/>
    <property type="evidence" value="ECO:0007669"/>
    <property type="project" value="UniProtKB-SubCell"/>
</dbReference>
<feature type="chain" id="PRO_5047550993" description="FXYD domain-containing ion transport regulator" evidence="8">
    <location>
        <begin position="22"/>
        <end position="169"/>
    </location>
</feature>
<comment type="similarity">
    <text evidence="2 8">Belongs to the FXYD family.</text>
</comment>
<evidence type="ECO:0000313" key="9">
    <source>
        <dbReference type="EMBL" id="KAK2880800.1"/>
    </source>
</evidence>
<dbReference type="Gene3D" id="1.20.5.780">
    <property type="entry name" value="Single helix bin"/>
    <property type="match status" value="1"/>
</dbReference>
<dbReference type="Pfam" id="PF02038">
    <property type="entry name" value="ATP1G1_PLM_MAT8"/>
    <property type="match status" value="1"/>
</dbReference>
<keyword evidence="5 8" id="KW-1133">Transmembrane helix</keyword>
<sequence>MNSKIVLRGATFFLFFFRSCAVENVTETETETPRPLETSTPPFDNFTNVGQDKVNVTEVTTGPSAEQFNSTTTAAITDNSTVTSAATSKKTPATRTAPNTTAFKYGRTVKWEERWGEPFHYNYTNLRQTGLAIAAVLFVMGILVLGCGKAKRMPRCHIGKGSSYEVTRS</sequence>
<evidence type="ECO:0000256" key="3">
    <source>
        <dbReference type="ARBA" id="ARBA00022448"/>
    </source>
</evidence>
<evidence type="ECO:0000256" key="7">
    <source>
        <dbReference type="ARBA" id="ARBA00023136"/>
    </source>
</evidence>
<dbReference type="PROSITE" id="PS01310">
    <property type="entry name" value="FXYD"/>
    <property type="match status" value="1"/>
</dbReference>
<evidence type="ECO:0000313" key="10">
    <source>
        <dbReference type="Proteomes" id="UP001187343"/>
    </source>
</evidence>
<dbReference type="PANTHER" id="PTHR14132:SF23">
    <property type="entry name" value="FXYD DOMAIN-CONTAINING ION TRANSPORT REGULATOR"/>
    <property type="match status" value="1"/>
</dbReference>
<evidence type="ECO:0000256" key="1">
    <source>
        <dbReference type="ARBA" id="ARBA00004167"/>
    </source>
</evidence>
<evidence type="ECO:0000256" key="4">
    <source>
        <dbReference type="ARBA" id="ARBA00022692"/>
    </source>
</evidence>
<name>A0AA88TQE0_9TELE</name>
<protein>
    <recommendedName>
        <fullName evidence="8">FXYD domain-containing ion transport regulator</fullName>
    </recommendedName>
</protein>
<dbReference type="GO" id="GO:0043269">
    <property type="term" value="P:regulation of monoatomic ion transport"/>
    <property type="evidence" value="ECO:0007669"/>
    <property type="project" value="InterPro"/>
</dbReference>
<evidence type="ECO:0000256" key="2">
    <source>
        <dbReference type="ARBA" id="ARBA00005948"/>
    </source>
</evidence>
<dbReference type="CDD" id="cd20323">
    <property type="entry name" value="FXYD_FXYD5"/>
    <property type="match status" value="1"/>
</dbReference>
<dbReference type="PANTHER" id="PTHR14132">
    <property type="entry name" value="SODIUM/POTASSIUM-TRANSPORTING ATPASE SUBUNIT GAMMA"/>
    <property type="match status" value="1"/>
</dbReference>
<proteinExistence type="inferred from homology"/>
<evidence type="ECO:0000256" key="6">
    <source>
        <dbReference type="ARBA" id="ARBA00023065"/>
    </source>
</evidence>
<reference evidence="9" key="1">
    <citation type="submission" date="2023-08" db="EMBL/GenBank/DDBJ databases">
        <title>Chromosome-level Genome Assembly of mud carp (Cirrhinus molitorella).</title>
        <authorList>
            <person name="Liu H."/>
        </authorList>
    </citation>
    <scope>NUCLEOTIDE SEQUENCE</scope>
    <source>
        <strain evidence="9">Prfri</strain>
        <tissue evidence="9">Muscle</tissue>
    </source>
</reference>
<dbReference type="GO" id="GO:0006811">
    <property type="term" value="P:monoatomic ion transport"/>
    <property type="evidence" value="ECO:0007669"/>
    <property type="project" value="UniProtKB-KW"/>
</dbReference>
<comment type="subcellular location">
    <subcellularLocation>
        <location evidence="1">Membrane</location>
        <topology evidence="1">Single-pass membrane protein</topology>
    </subcellularLocation>
</comment>
<keyword evidence="6 8" id="KW-0406">Ion transport</keyword>
<organism evidence="9 10">
    <name type="scientific">Cirrhinus molitorella</name>
    <name type="common">mud carp</name>
    <dbReference type="NCBI Taxonomy" id="172907"/>
    <lineage>
        <taxon>Eukaryota</taxon>
        <taxon>Metazoa</taxon>
        <taxon>Chordata</taxon>
        <taxon>Craniata</taxon>
        <taxon>Vertebrata</taxon>
        <taxon>Euteleostomi</taxon>
        <taxon>Actinopterygii</taxon>
        <taxon>Neopterygii</taxon>
        <taxon>Teleostei</taxon>
        <taxon>Ostariophysi</taxon>
        <taxon>Cypriniformes</taxon>
        <taxon>Cyprinidae</taxon>
        <taxon>Labeoninae</taxon>
        <taxon>Labeonini</taxon>
        <taxon>Cirrhinus</taxon>
    </lineage>
</organism>
<gene>
    <name evidence="9" type="ORF">Q8A67_018068</name>
</gene>
<dbReference type="InterPro" id="IPR000272">
    <property type="entry name" value="Ion-transport_regulator_FXYD"/>
</dbReference>
<feature type="signal peptide" evidence="8">
    <location>
        <begin position="1"/>
        <end position="21"/>
    </location>
</feature>
<dbReference type="Proteomes" id="UP001187343">
    <property type="component" value="Unassembled WGS sequence"/>
</dbReference>
<evidence type="ECO:0000256" key="8">
    <source>
        <dbReference type="RuleBase" id="RU364131"/>
    </source>
</evidence>